<sequence length="617" mass="67657">MLQNIRDNSQGTIAKIIVGFIIITFALFGIESIVALGNSESAPATVNGSDIQEVEILRLVNAQKNRFRQQFGENYDESLFNDGFLRQSALEQLIEQKVAVTQARELGGYVSTQSIDSAILAAPEFQQDGQFSSDRFKLVLRQNAMTPLSYRAVLEEQTLVAQVQLGMGLTDTALPYEVKRQQALKTEQRDYEYVIFNAADLKKDIELSAEDIQTFYDANKQRYQTEEKVSVDYVVLNKSDIKSDIQVDEEEVEQGYQDYLDQLGETEERKASHILVEVNDERNDDAASALAQQLSERATNGADFSELAKEHSDDIGSKNIGGDLGFNTRGGFVVEFDDELFTMVEGQVSEPVRTEFGYHVIKLEAIRKPEAESKEDKRSDIVADIKASQLNGMFAEQSEALAAAAFESDNIENLIAHSDLGLKAQNSNLFSRTQGKGIALNVLVRNAAFDEKVLADRELSDVIEISADQVVVIGLNKHVEPAVKSLADVKMTIEAHLLTEKANALAAKKANALVAKLATGDSGVAWTQAKSATFTDSGEAPAELNKAVFALAKQSGKVASAKVSTGQAVARLKSVTQVEVVASAEEQEVISQAKANESVYIYRQWSKTHSDVERSGS</sequence>
<keyword evidence="3" id="KW-0997">Cell inner membrane</keyword>
<dbReference type="Pfam" id="PF13624">
    <property type="entry name" value="SurA_N_3"/>
    <property type="match status" value="1"/>
</dbReference>
<dbReference type="SUPFAM" id="SSF54534">
    <property type="entry name" value="FKBP-like"/>
    <property type="match status" value="1"/>
</dbReference>
<evidence type="ECO:0000313" key="14">
    <source>
        <dbReference type="EMBL" id="CCK76224.1"/>
    </source>
</evidence>
<evidence type="ECO:0000256" key="12">
    <source>
        <dbReference type="SAM" id="Phobius"/>
    </source>
</evidence>
<dbReference type="GO" id="GO:0003755">
    <property type="term" value="F:peptidyl-prolyl cis-trans isomerase activity"/>
    <property type="evidence" value="ECO:0007669"/>
    <property type="project" value="UniProtKB-KW"/>
</dbReference>
<dbReference type="SUPFAM" id="SSF109998">
    <property type="entry name" value="Triger factor/SurA peptide-binding domain-like"/>
    <property type="match status" value="1"/>
</dbReference>
<keyword evidence="5 12" id="KW-1133">Transmembrane helix</keyword>
<evidence type="ECO:0000256" key="2">
    <source>
        <dbReference type="ARBA" id="ARBA00022475"/>
    </source>
</evidence>
<dbReference type="InterPro" id="IPR023058">
    <property type="entry name" value="PPIase_PpiC_CS"/>
</dbReference>
<accession>R4YTZ2</accession>
<dbReference type="HOGENOM" id="CLU_023843_1_1_6"/>
<keyword evidence="7" id="KW-0143">Chaperone</keyword>
<dbReference type="InterPro" id="IPR027304">
    <property type="entry name" value="Trigger_fact/SurA_dom_sf"/>
</dbReference>
<evidence type="ECO:0000256" key="3">
    <source>
        <dbReference type="ARBA" id="ARBA00022519"/>
    </source>
</evidence>
<dbReference type="InterPro" id="IPR052029">
    <property type="entry name" value="PpiD_chaperone"/>
</dbReference>
<evidence type="ECO:0000259" key="13">
    <source>
        <dbReference type="PROSITE" id="PS50198"/>
    </source>
</evidence>
<keyword evidence="6 12" id="KW-0472">Membrane</keyword>
<dbReference type="PATRIC" id="fig|698738.3.peg.2118"/>
<reference evidence="14 15" key="1">
    <citation type="journal article" date="2013" name="Nat. Commun.">
        <title>Genome sequence and functional genomic analysis of the oil-degrading bacterium Oleispira antarctica.</title>
        <authorList>
            <person name="Kube M."/>
            <person name="Chernikova T.N."/>
            <person name="Al-Ramahi Y."/>
            <person name="Beloqui A."/>
            <person name="Lopez-Cortez N."/>
            <person name="Guazzaroni M.E."/>
            <person name="Heipieper H.J."/>
            <person name="Klages S."/>
            <person name="Kotsyurbenko O.R."/>
            <person name="Langer I."/>
            <person name="Nechitaylo T.Y."/>
            <person name="Lunsdorf H."/>
            <person name="Fernandez M."/>
            <person name="Juarez S."/>
            <person name="Ciordia S."/>
            <person name="Singer A."/>
            <person name="Kagan O."/>
            <person name="Egorova O."/>
            <person name="Petit P.A."/>
            <person name="Stogios P."/>
            <person name="Kim Y."/>
            <person name="Tchigvintsev A."/>
            <person name="Flick R."/>
            <person name="Denaro R."/>
            <person name="Genovese M."/>
            <person name="Albar J.P."/>
            <person name="Reva O.N."/>
            <person name="Martinez-Gomariz M."/>
            <person name="Tran H."/>
            <person name="Ferrer M."/>
            <person name="Savchenko A."/>
            <person name="Yakunin A.F."/>
            <person name="Yakimov M.M."/>
            <person name="Golyshina O.V."/>
            <person name="Reinhardt R."/>
            <person name="Golyshin P.N."/>
        </authorList>
    </citation>
    <scope>NUCLEOTIDE SEQUENCE [LARGE SCALE GENOMIC DNA]</scope>
</reference>
<dbReference type="OrthoDB" id="9812372at2"/>
<evidence type="ECO:0000256" key="11">
    <source>
        <dbReference type="PROSITE-ProRule" id="PRU00278"/>
    </source>
</evidence>
<dbReference type="PANTHER" id="PTHR47529">
    <property type="entry name" value="PEPTIDYL-PROLYL CIS-TRANS ISOMERASE D"/>
    <property type="match status" value="1"/>
</dbReference>
<feature type="transmembrane region" description="Helical" evidence="12">
    <location>
        <begin position="12"/>
        <end position="30"/>
    </location>
</feature>
<keyword evidence="15" id="KW-1185">Reference proteome</keyword>
<evidence type="ECO:0000256" key="9">
    <source>
        <dbReference type="ARBA" id="ARBA00040743"/>
    </source>
</evidence>
<evidence type="ECO:0000256" key="10">
    <source>
        <dbReference type="ARBA" id="ARBA00042775"/>
    </source>
</evidence>
<keyword evidence="4 12" id="KW-0812">Transmembrane</keyword>
<dbReference type="Pfam" id="PF13616">
    <property type="entry name" value="Rotamase_3"/>
    <property type="match status" value="1"/>
</dbReference>
<dbReference type="InterPro" id="IPR046357">
    <property type="entry name" value="PPIase_dom_sf"/>
</dbReference>
<dbReference type="Proteomes" id="UP000032749">
    <property type="component" value="Chromosome"/>
</dbReference>
<dbReference type="PANTHER" id="PTHR47529:SF1">
    <property type="entry name" value="PERIPLASMIC CHAPERONE PPID"/>
    <property type="match status" value="1"/>
</dbReference>
<gene>
    <name evidence="14" type="primary">ppiD</name>
    <name evidence="14" type="ORF">OLEAN_C20480</name>
</gene>
<dbReference type="GO" id="GO:0005886">
    <property type="term" value="C:plasma membrane"/>
    <property type="evidence" value="ECO:0007669"/>
    <property type="project" value="UniProtKB-SubCell"/>
</dbReference>
<evidence type="ECO:0000256" key="1">
    <source>
        <dbReference type="ARBA" id="ARBA00004382"/>
    </source>
</evidence>
<protein>
    <recommendedName>
        <fullName evidence="9">Periplasmic chaperone PpiD</fullName>
    </recommendedName>
    <alternativeName>
        <fullName evidence="10">Periplasmic folding chaperone</fullName>
    </alternativeName>
</protein>
<evidence type="ECO:0000313" key="15">
    <source>
        <dbReference type="Proteomes" id="UP000032749"/>
    </source>
</evidence>
<dbReference type="PROSITE" id="PS01096">
    <property type="entry name" value="PPIC_PPIASE_1"/>
    <property type="match status" value="1"/>
</dbReference>
<evidence type="ECO:0000256" key="8">
    <source>
        <dbReference type="ARBA" id="ARBA00038408"/>
    </source>
</evidence>
<comment type="subcellular location">
    <subcellularLocation>
        <location evidence="1">Cell inner membrane</location>
        <topology evidence="1">Single-pass type II membrane protein</topology>
        <orientation evidence="1">Periplasmic side</orientation>
    </subcellularLocation>
</comment>
<dbReference type="PROSITE" id="PS50198">
    <property type="entry name" value="PPIC_PPIASE_2"/>
    <property type="match status" value="1"/>
</dbReference>
<dbReference type="KEGG" id="oai:OLEAN_C20480"/>
<evidence type="ECO:0000256" key="5">
    <source>
        <dbReference type="ARBA" id="ARBA00022989"/>
    </source>
</evidence>
<dbReference type="EMBL" id="FO203512">
    <property type="protein sequence ID" value="CCK76224.1"/>
    <property type="molecule type" value="Genomic_DNA"/>
</dbReference>
<keyword evidence="11 14" id="KW-0413">Isomerase</keyword>
<keyword evidence="2" id="KW-1003">Cell membrane</keyword>
<dbReference type="AlphaFoldDB" id="R4YTZ2"/>
<comment type="similarity">
    <text evidence="8">Belongs to the PpiD chaperone family.</text>
</comment>
<evidence type="ECO:0000256" key="4">
    <source>
        <dbReference type="ARBA" id="ARBA00022692"/>
    </source>
</evidence>
<dbReference type="Gene3D" id="1.10.4030.10">
    <property type="entry name" value="Porin chaperone SurA, peptide-binding domain"/>
    <property type="match status" value="1"/>
</dbReference>
<evidence type="ECO:0000256" key="6">
    <source>
        <dbReference type="ARBA" id="ARBA00023136"/>
    </source>
</evidence>
<proteinExistence type="inferred from homology"/>
<organism evidence="14 15">
    <name type="scientific">Oleispira antarctica RB-8</name>
    <dbReference type="NCBI Taxonomy" id="698738"/>
    <lineage>
        <taxon>Bacteria</taxon>
        <taxon>Pseudomonadati</taxon>
        <taxon>Pseudomonadota</taxon>
        <taxon>Gammaproteobacteria</taxon>
        <taxon>Oceanospirillales</taxon>
        <taxon>Oceanospirillaceae</taxon>
        <taxon>Oleispira</taxon>
    </lineage>
</organism>
<evidence type="ECO:0000256" key="7">
    <source>
        <dbReference type="ARBA" id="ARBA00023186"/>
    </source>
</evidence>
<dbReference type="STRING" id="698738.OLEAN_C20480"/>
<dbReference type="Gene3D" id="3.10.50.40">
    <property type="match status" value="1"/>
</dbReference>
<keyword evidence="11" id="KW-0697">Rotamase</keyword>
<dbReference type="InterPro" id="IPR000297">
    <property type="entry name" value="PPIase_PpiC"/>
</dbReference>
<name>R4YTZ2_OLEAN</name>
<feature type="domain" description="PpiC" evidence="13">
    <location>
        <begin position="266"/>
        <end position="365"/>
    </location>
</feature>